<organism evidence="2 3">
    <name type="scientific">Cystoisospora suis</name>
    <dbReference type="NCBI Taxonomy" id="483139"/>
    <lineage>
        <taxon>Eukaryota</taxon>
        <taxon>Sar</taxon>
        <taxon>Alveolata</taxon>
        <taxon>Apicomplexa</taxon>
        <taxon>Conoidasida</taxon>
        <taxon>Coccidia</taxon>
        <taxon>Eucoccidiorida</taxon>
        <taxon>Eimeriorina</taxon>
        <taxon>Sarcocystidae</taxon>
        <taxon>Cystoisospora</taxon>
    </lineage>
</organism>
<protein>
    <submittedName>
        <fullName evidence="2">Cral trio domain protein</fullName>
    </submittedName>
</protein>
<accession>A0A2C6KYX0</accession>
<dbReference type="OrthoDB" id="329445at2759"/>
<gene>
    <name evidence="2" type="ORF">CSUI_005184</name>
</gene>
<dbReference type="InterPro" id="IPR001251">
    <property type="entry name" value="CRAL-TRIO_dom"/>
</dbReference>
<evidence type="ECO:0000313" key="3">
    <source>
        <dbReference type="Proteomes" id="UP000221165"/>
    </source>
</evidence>
<dbReference type="InterPro" id="IPR036865">
    <property type="entry name" value="CRAL-TRIO_dom_sf"/>
</dbReference>
<dbReference type="PROSITE" id="PS50191">
    <property type="entry name" value="CRAL_TRIO"/>
    <property type="match status" value="1"/>
</dbReference>
<dbReference type="RefSeq" id="XP_067922661.1">
    <property type="nucleotide sequence ID" value="XM_068065363.1"/>
</dbReference>
<dbReference type="VEuPathDB" id="ToxoDB:CSUI_005184"/>
<dbReference type="GeneID" id="94428574"/>
<reference evidence="2 3" key="1">
    <citation type="journal article" date="2017" name="Int. J. Parasitol.">
        <title>The genome of the protozoan parasite Cystoisospora suis and a reverse vaccinology approach to identify vaccine candidates.</title>
        <authorList>
            <person name="Palmieri N."/>
            <person name="Shrestha A."/>
            <person name="Ruttkowski B."/>
            <person name="Beck T."/>
            <person name="Vogl C."/>
            <person name="Tomley F."/>
            <person name="Blake D.P."/>
            <person name="Joachim A."/>
        </authorList>
    </citation>
    <scope>NUCLEOTIDE SEQUENCE [LARGE SCALE GENOMIC DNA]</scope>
    <source>
        <strain evidence="2 3">Wien I</strain>
    </source>
</reference>
<dbReference type="Gene3D" id="3.40.525.10">
    <property type="entry name" value="CRAL-TRIO lipid binding domain"/>
    <property type="match status" value="1"/>
</dbReference>
<dbReference type="Pfam" id="PF00650">
    <property type="entry name" value="CRAL_TRIO"/>
    <property type="match status" value="1"/>
</dbReference>
<keyword evidence="3" id="KW-1185">Reference proteome</keyword>
<feature type="domain" description="CRAL-TRIO" evidence="1">
    <location>
        <begin position="1"/>
        <end position="127"/>
    </location>
</feature>
<proteinExistence type="predicted"/>
<dbReference type="SUPFAM" id="SSF52087">
    <property type="entry name" value="CRAL/TRIO domain"/>
    <property type="match status" value="1"/>
</dbReference>
<evidence type="ECO:0000313" key="2">
    <source>
        <dbReference type="EMBL" id="PHJ20976.1"/>
    </source>
</evidence>
<dbReference type="EMBL" id="MIGC01002491">
    <property type="protein sequence ID" value="PHJ20976.1"/>
    <property type="molecule type" value="Genomic_DNA"/>
</dbReference>
<name>A0A2C6KYX0_9APIC</name>
<sequence>MEFIRFLGSLYFAKMDGRRDAKMKVILDLGGLNVTSFLWNGGLSTLKAILAGLKDLEPLLGETTSDFVIVNSSSVMKVIIQPTQLLLPSFVKLHVKQGPSDYQPYLRRLIGRAHLPVQYGGSSPYPLDETPMAQAINTEVRELLRARGRKM</sequence>
<evidence type="ECO:0000259" key="1">
    <source>
        <dbReference type="PROSITE" id="PS50191"/>
    </source>
</evidence>
<dbReference type="AlphaFoldDB" id="A0A2C6KYX0"/>
<dbReference type="Proteomes" id="UP000221165">
    <property type="component" value="Unassembled WGS sequence"/>
</dbReference>
<comment type="caution">
    <text evidence="2">The sequence shown here is derived from an EMBL/GenBank/DDBJ whole genome shotgun (WGS) entry which is preliminary data.</text>
</comment>